<feature type="binding site" evidence="5">
    <location>
        <position position="229"/>
    </location>
    <ligand>
        <name>dimethylallyl diphosphate</name>
        <dbReference type="ChEBI" id="CHEBI:57623"/>
    </ligand>
</feature>
<keyword evidence="1 5" id="KW-0004">4Fe-4S</keyword>
<feature type="active site" description="Proton donor" evidence="5">
    <location>
        <position position="132"/>
    </location>
</feature>
<comment type="pathway">
    <text evidence="5">Isoprenoid biosynthesis; dimethylallyl diphosphate biosynthesis; dimethylallyl diphosphate from (2E)-4-hydroxy-3-methylbutenyl diphosphate: step 1/1.</text>
</comment>
<dbReference type="PANTHER" id="PTHR30426">
    <property type="entry name" value="4-HYDROXY-3-METHYLBUT-2-ENYL DIPHOSPHATE REDUCTASE"/>
    <property type="match status" value="1"/>
</dbReference>
<name>A0ABU0CAB6_9BRAD</name>
<feature type="binding site" evidence="5">
    <location>
        <position position="80"/>
    </location>
    <ligand>
        <name>dimethylallyl diphosphate</name>
        <dbReference type="ChEBI" id="CHEBI:57623"/>
    </ligand>
</feature>
<feature type="binding site" evidence="5">
    <location>
        <position position="230"/>
    </location>
    <ligand>
        <name>(2E)-4-hydroxy-3-methylbut-2-enyl diphosphate</name>
        <dbReference type="ChEBI" id="CHEBI:128753"/>
    </ligand>
</feature>
<feature type="binding site" evidence="5">
    <location>
        <position position="130"/>
    </location>
    <ligand>
        <name>(2E)-4-hydroxy-3-methylbut-2-enyl diphosphate</name>
        <dbReference type="ChEBI" id="CHEBI:128753"/>
    </ligand>
</feature>
<keyword evidence="5 6" id="KW-0560">Oxidoreductase</keyword>
<dbReference type="NCBIfam" id="NF002190">
    <property type="entry name" value="PRK01045.1-4"/>
    <property type="match status" value="1"/>
</dbReference>
<feature type="binding site" evidence="5">
    <location>
        <position position="80"/>
    </location>
    <ligand>
        <name>(2E)-4-hydroxy-3-methylbut-2-enyl diphosphate</name>
        <dbReference type="ChEBI" id="CHEBI:128753"/>
    </ligand>
</feature>
<dbReference type="RefSeq" id="WP_307155459.1">
    <property type="nucleotide sequence ID" value="NZ_JAUSUK010000002.1"/>
</dbReference>
<comment type="cofactor">
    <cofactor evidence="5">
        <name>[4Fe-4S] cluster</name>
        <dbReference type="ChEBI" id="CHEBI:49883"/>
    </cofactor>
    <text evidence="5">Binds 1 [4Fe-4S] cluster per subunit.</text>
</comment>
<comment type="caution">
    <text evidence="6">The sequence shown here is derived from an EMBL/GenBank/DDBJ whole genome shotgun (WGS) entry which is preliminary data.</text>
</comment>
<comment type="catalytic activity">
    <reaction evidence="5">
        <text>isopentenyl diphosphate + 2 oxidized [2Fe-2S]-[ferredoxin] + H2O = (2E)-4-hydroxy-3-methylbut-2-enyl diphosphate + 2 reduced [2Fe-2S]-[ferredoxin] + 2 H(+)</text>
        <dbReference type="Rhea" id="RHEA:24488"/>
        <dbReference type="Rhea" id="RHEA-COMP:10000"/>
        <dbReference type="Rhea" id="RHEA-COMP:10001"/>
        <dbReference type="ChEBI" id="CHEBI:15377"/>
        <dbReference type="ChEBI" id="CHEBI:15378"/>
        <dbReference type="ChEBI" id="CHEBI:33737"/>
        <dbReference type="ChEBI" id="CHEBI:33738"/>
        <dbReference type="ChEBI" id="CHEBI:128753"/>
        <dbReference type="ChEBI" id="CHEBI:128769"/>
        <dbReference type="EC" id="1.17.7.4"/>
    </reaction>
</comment>
<dbReference type="EMBL" id="JAUSUK010000002">
    <property type="protein sequence ID" value="MDQ0327424.1"/>
    <property type="molecule type" value="Genomic_DNA"/>
</dbReference>
<evidence type="ECO:0000313" key="6">
    <source>
        <dbReference type="EMBL" id="MDQ0327424.1"/>
    </source>
</evidence>
<feature type="binding site" evidence="5">
    <location>
        <position position="272"/>
    </location>
    <ligand>
        <name>isopentenyl diphosphate</name>
        <dbReference type="ChEBI" id="CHEBI:128769"/>
    </ligand>
</feature>
<dbReference type="NCBIfam" id="NF002188">
    <property type="entry name" value="PRK01045.1-2"/>
    <property type="match status" value="1"/>
</dbReference>
<feature type="binding site" evidence="5">
    <location>
        <position position="130"/>
    </location>
    <ligand>
        <name>isopentenyl diphosphate</name>
        <dbReference type="ChEBI" id="CHEBI:128769"/>
    </ligand>
</feature>
<dbReference type="Pfam" id="PF02401">
    <property type="entry name" value="LYTB"/>
    <property type="match status" value="1"/>
</dbReference>
<sequence length="319" mass="34603">MATGRSLRVILAQPRGFCAGVERAITIVERALALYGPPVYVRHQIVHNQQVVDALKERGAVFVEETDEIPDGSITVFSAHGVSRAVADRAASKKLDVVDATCPLVQRVQREGRRYAAQGYDVVLIGHAGHAEVEGTRGQIDGRLHILSTPEAVAKIDVADPERVAYITQTTLSLLDTRNVIAALKARFPSIVGPETRNICYATQNRQTAVLDLADSVEMLVVMGSANSSNSSRLRELGEASGIPSYLIEAPHELDPALLQDVDRLGVTAGASAPEASVQAVLTWLRTFRTLHVETLDGIEERVHFKLPQRLLREALADA</sequence>
<keyword evidence="5" id="KW-0414">Isoprene biosynthesis</keyword>
<comment type="pathway">
    <text evidence="5">Isoprenoid biosynthesis; isopentenyl diphosphate biosynthesis via DXP pathway; isopentenyl diphosphate from 1-deoxy-D-xylulose 5-phosphate: step 6/6.</text>
</comment>
<feature type="binding site" evidence="5">
    <location>
        <position position="47"/>
    </location>
    <ligand>
        <name>isopentenyl diphosphate</name>
        <dbReference type="ChEBI" id="CHEBI:128769"/>
    </ligand>
</feature>
<feature type="binding site" evidence="5">
    <location>
        <position position="47"/>
    </location>
    <ligand>
        <name>(2E)-4-hydroxy-3-methylbut-2-enyl diphosphate</name>
        <dbReference type="ChEBI" id="CHEBI:128753"/>
    </ligand>
</feature>
<feature type="binding site" evidence="5">
    <location>
        <position position="228"/>
    </location>
    <ligand>
        <name>isopentenyl diphosphate</name>
        <dbReference type="ChEBI" id="CHEBI:128769"/>
    </ligand>
</feature>
<dbReference type="Proteomes" id="UP001230253">
    <property type="component" value="Unassembled WGS sequence"/>
</dbReference>
<accession>A0ABU0CAB6</accession>
<proteinExistence type="inferred from homology"/>
<comment type="function">
    <text evidence="5">Catalyzes the conversion of 1-hydroxy-2-methyl-2-(E)-butenyl 4-diphosphate (HMBPP) into a mixture of isopentenyl diphosphate (IPP) and dimethylallyl diphosphate (DMAPP). Acts in the terminal step of the DOXP/MEP pathway for isoprenoid precursor biosynthesis.</text>
</comment>
<feature type="binding site" evidence="5">
    <location>
        <position position="229"/>
    </location>
    <ligand>
        <name>(2E)-4-hydroxy-3-methylbut-2-enyl diphosphate</name>
        <dbReference type="ChEBI" id="CHEBI:128753"/>
    </ligand>
</feature>
<feature type="binding site" evidence="5">
    <location>
        <position position="272"/>
    </location>
    <ligand>
        <name>dimethylallyl diphosphate</name>
        <dbReference type="ChEBI" id="CHEBI:57623"/>
    </ligand>
</feature>
<dbReference type="HAMAP" id="MF_00191">
    <property type="entry name" value="IspH"/>
    <property type="match status" value="1"/>
</dbReference>
<dbReference type="Gene3D" id="3.40.50.11270">
    <property type="match status" value="1"/>
</dbReference>
<dbReference type="GO" id="GO:0051745">
    <property type="term" value="F:4-hydroxy-3-methylbut-2-enyl diphosphate reductase activity"/>
    <property type="evidence" value="ECO:0007669"/>
    <property type="project" value="UniProtKB-EC"/>
</dbReference>
<reference evidence="6 7" key="1">
    <citation type="submission" date="2023-07" db="EMBL/GenBank/DDBJ databases">
        <title>Genomic Encyclopedia of Type Strains, Phase IV (KMG-IV): sequencing the most valuable type-strain genomes for metagenomic binning, comparative biology and taxonomic classification.</title>
        <authorList>
            <person name="Goeker M."/>
        </authorList>
    </citation>
    <scope>NUCLEOTIDE SEQUENCE [LARGE SCALE GENOMIC DNA]</scope>
    <source>
        <strain evidence="6 7">DSM 11549</strain>
    </source>
</reference>
<keyword evidence="2 5" id="KW-0479">Metal-binding</keyword>
<feature type="binding site" evidence="5">
    <location>
        <position position="170"/>
    </location>
    <ligand>
        <name>(2E)-4-hydroxy-3-methylbut-2-enyl diphosphate</name>
        <dbReference type="ChEBI" id="CHEBI:128753"/>
    </ligand>
</feature>
<dbReference type="PANTHER" id="PTHR30426:SF0">
    <property type="entry name" value="4-HYDROXY-3-METHYLBUT-2-ENYL DIPHOSPHATE REDUCTASE"/>
    <property type="match status" value="1"/>
</dbReference>
<comment type="catalytic activity">
    <reaction evidence="5">
        <text>dimethylallyl diphosphate + 2 oxidized [2Fe-2S]-[ferredoxin] + H2O = (2E)-4-hydroxy-3-methylbut-2-enyl diphosphate + 2 reduced [2Fe-2S]-[ferredoxin] + 2 H(+)</text>
        <dbReference type="Rhea" id="RHEA:24825"/>
        <dbReference type="Rhea" id="RHEA-COMP:10000"/>
        <dbReference type="Rhea" id="RHEA-COMP:10001"/>
        <dbReference type="ChEBI" id="CHEBI:15377"/>
        <dbReference type="ChEBI" id="CHEBI:15378"/>
        <dbReference type="ChEBI" id="CHEBI:33737"/>
        <dbReference type="ChEBI" id="CHEBI:33738"/>
        <dbReference type="ChEBI" id="CHEBI:57623"/>
        <dbReference type="ChEBI" id="CHEBI:128753"/>
        <dbReference type="EC" id="1.17.7.4"/>
    </reaction>
</comment>
<feature type="binding site" evidence="5">
    <location>
        <position position="230"/>
    </location>
    <ligand>
        <name>dimethylallyl diphosphate</name>
        <dbReference type="ChEBI" id="CHEBI:57623"/>
    </ligand>
</feature>
<keyword evidence="3 5" id="KW-0408">Iron</keyword>
<evidence type="ECO:0000256" key="3">
    <source>
        <dbReference type="ARBA" id="ARBA00023004"/>
    </source>
</evidence>
<gene>
    <name evidence="5" type="primary">ispH</name>
    <name evidence="6" type="ORF">J2R99_003293</name>
</gene>
<keyword evidence="4 5" id="KW-0411">Iron-sulfur</keyword>
<feature type="binding site" evidence="5">
    <location>
        <position position="272"/>
    </location>
    <ligand>
        <name>(2E)-4-hydroxy-3-methylbut-2-enyl diphosphate</name>
        <dbReference type="ChEBI" id="CHEBI:128753"/>
    </ligand>
</feature>
<keyword evidence="7" id="KW-1185">Reference proteome</keyword>
<dbReference type="NCBIfam" id="TIGR00216">
    <property type="entry name" value="ispH_lytB"/>
    <property type="match status" value="1"/>
</dbReference>
<organism evidence="6 7">
    <name type="scientific">Rhodopseudomonas julia</name>
    <dbReference type="NCBI Taxonomy" id="200617"/>
    <lineage>
        <taxon>Bacteria</taxon>
        <taxon>Pseudomonadati</taxon>
        <taxon>Pseudomonadota</taxon>
        <taxon>Alphaproteobacteria</taxon>
        <taxon>Hyphomicrobiales</taxon>
        <taxon>Nitrobacteraceae</taxon>
        <taxon>Rhodopseudomonas</taxon>
    </lineage>
</organism>
<feature type="binding site" evidence="5">
    <location>
        <position position="230"/>
    </location>
    <ligand>
        <name>isopentenyl diphosphate</name>
        <dbReference type="ChEBI" id="CHEBI:128769"/>
    </ligand>
</feature>
<feature type="binding site" evidence="5">
    <location>
        <position position="228"/>
    </location>
    <ligand>
        <name>(2E)-4-hydroxy-3-methylbut-2-enyl diphosphate</name>
        <dbReference type="ChEBI" id="CHEBI:128753"/>
    </ligand>
</feature>
<dbReference type="EC" id="1.17.7.4" evidence="5"/>
<evidence type="ECO:0000256" key="4">
    <source>
        <dbReference type="ARBA" id="ARBA00023014"/>
    </source>
</evidence>
<feature type="binding site" evidence="5">
    <location>
        <position position="102"/>
    </location>
    <ligand>
        <name>[4Fe-4S] cluster</name>
        <dbReference type="ChEBI" id="CHEBI:49883"/>
    </ligand>
</feature>
<evidence type="ECO:0000256" key="2">
    <source>
        <dbReference type="ARBA" id="ARBA00022723"/>
    </source>
</evidence>
<feature type="binding site" evidence="5">
    <location>
        <position position="130"/>
    </location>
    <ligand>
        <name>dimethylallyl diphosphate</name>
        <dbReference type="ChEBI" id="CHEBI:57623"/>
    </ligand>
</feature>
<feature type="binding site" evidence="5">
    <location>
        <position position="47"/>
    </location>
    <ligand>
        <name>dimethylallyl diphosphate</name>
        <dbReference type="ChEBI" id="CHEBI:57623"/>
    </ligand>
</feature>
<dbReference type="InterPro" id="IPR003451">
    <property type="entry name" value="LytB/IspH"/>
</dbReference>
<dbReference type="Gene3D" id="3.40.1010.20">
    <property type="entry name" value="4-hydroxy-3-methylbut-2-enyl diphosphate reductase, catalytic domain"/>
    <property type="match status" value="2"/>
</dbReference>
<evidence type="ECO:0000256" key="1">
    <source>
        <dbReference type="ARBA" id="ARBA00022485"/>
    </source>
</evidence>
<feature type="binding site" evidence="5">
    <location>
        <position position="228"/>
    </location>
    <ligand>
        <name>dimethylallyl diphosphate</name>
        <dbReference type="ChEBI" id="CHEBI:57623"/>
    </ligand>
</feature>
<feature type="binding site" evidence="5">
    <location>
        <position position="80"/>
    </location>
    <ligand>
        <name>isopentenyl diphosphate</name>
        <dbReference type="ChEBI" id="CHEBI:128769"/>
    </ligand>
</feature>
<evidence type="ECO:0000313" key="7">
    <source>
        <dbReference type="Proteomes" id="UP001230253"/>
    </source>
</evidence>
<protein>
    <recommendedName>
        <fullName evidence="5">4-hydroxy-3-methylbut-2-enyl diphosphate reductase</fullName>
        <shortName evidence="5">HMBPP reductase</shortName>
        <ecNumber evidence="5">1.17.7.4</ecNumber>
    </recommendedName>
</protein>
<comment type="similarity">
    <text evidence="5">Belongs to the IspH family.</text>
</comment>
<feature type="binding site" evidence="5">
    <location>
        <position position="229"/>
    </location>
    <ligand>
        <name>isopentenyl diphosphate</name>
        <dbReference type="ChEBI" id="CHEBI:128769"/>
    </ligand>
</feature>
<dbReference type="CDD" id="cd13944">
    <property type="entry name" value="lytB_ispH"/>
    <property type="match status" value="1"/>
</dbReference>
<feature type="binding site" evidence="5">
    <location>
        <position position="18"/>
    </location>
    <ligand>
        <name>[4Fe-4S] cluster</name>
        <dbReference type="ChEBI" id="CHEBI:49883"/>
    </ligand>
</feature>
<evidence type="ECO:0000256" key="5">
    <source>
        <dbReference type="HAMAP-Rule" id="MF_00191"/>
    </source>
</evidence>
<feature type="binding site" evidence="5">
    <location>
        <position position="200"/>
    </location>
    <ligand>
        <name>[4Fe-4S] cluster</name>
        <dbReference type="ChEBI" id="CHEBI:49883"/>
    </ligand>
</feature>